<evidence type="ECO:0008006" key="4">
    <source>
        <dbReference type="Google" id="ProtNLM"/>
    </source>
</evidence>
<gene>
    <name evidence="2" type="ORF">HG66A1_04920</name>
</gene>
<keyword evidence="3" id="KW-1185">Reference proteome</keyword>
<protein>
    <recommendedName>
        <fullName evidence="4">DUF1501 domain-containing protein</fullName>
    </recommendedName>
</protein>
<organism evidence="2 3">
    <name type="scientific">Gimesia chilikensis</name>
    <dbReference type="NCBI Taxonomy" id="2605989"/>
    <lineage>
        <taxon>Bacteria</taxon>
        <taxon>Pseudomonadati</taxon>
        <taxon>Planctomycetota</taxon>
        <taxon>Planctomycetia</taxon>
        <taxon>Planctomycetales</taxon>
        <taxon>Planctomycetaceae</taxon>
        <taxon>Gimesia</taxon>
    </lineage>
</organism>
<dbReference type="AlphaFoldDB" id="A0A517PH66"/>
<evidence type="ECO:0000256" key="1">
    <source>
        <dbReference type="SAM" id="MobiDB-lite"/>
    </source>
</evidence>
<evidence type="ECO:0000313" key="2">
    <source>
        <dbReference type="EMBL" id="QDT18730.1"/>
    </source>
</evidence>
<proteinExistence type="predicted"/>
<accession>A0A517PH66</accession>
<dbReference type="PANTHER" id="PTHR43737">
    <property type="entry name" value="BLL7424 PROTEIN"/>
    <property type="match status" value="1"/>
</dbReference>
<dbReference type="InterPro" id="IPR010869">
    <property type="entry name" value="DUF1501"/>
</dbReference>
<dbReference type="InterPro" id="IPR017850">
    <property type="entry name" value="Alkaline_phosphatase_core_sf"/>
</dbReference>
<dbReference type="EMBL" id="CP036266">
    <property type="protein sequence ID" value="QDT18730.1"/>
    <property type="molecule type" value="Genomic_DNA"/>
</dbReference>
<dbReference type="OrthoDB" id="217792at2"/>
<dbReference type="PANTHER" id="PTHR43737:SF1">
    <property type="entry name" value="DUF1501 DOMAIN-CONTAINING PROTEIN"/>
    <property type="match status" value="1"/>
</dbReference>
<dbReference type="RefSeq" id="WP_145180486.1">
    <property type="nucleotide sequence ID" value="NZ_CP036266.1"/>
</dbReference>
<dbReference type="SUPFAM" id="SSF53649">
    <property type="entry name" value="Alkaline phosphatase-like"/>
    <property type="match status" value="1"/>
</dbReference>
<reference evidence="2 3" key="1">
    <citation type="submission" date="2019-02" db="EMBL/GenBank/DDBJ databases">
        <title>Deep-cultivation of Planctomycetes and their phenomic and genomic characterization uncovers novel biology.</title>
        <authorList>
            <person name="Wiegand S."/>
            <person name="Jogler M."/>
            <person name="Boedeker C."/>
            <person name="Pinto D."/>
            <person name="Vollmers J."/>
            <person name="Rivas-Marin E."/>
            <person name="Kohn T."/>
            <person name="Peeters S.H."/>
            <person name="Heuer A."/>
            <person name="Rast P."/>
            <person name="Oberbeckmann S."/>
            <person name="Bunk B."/>
            <person name="Jeske O."/>
            <person name="Meyerdierks A."/>
            <person name="Storesund J.E."/>
            <person name="Kallscheuer N."/>
            <person name="Luecker S."/>
            <person name="Lage O.M."/>
            <person name="Pohl T."/>
            <person name="Merkel B.J."/>
            <person name="Hornburger P."/>
            <person name="Mueller R.-W."/>
            <person name="Bruemmer F."/>
            <person name="Labrenz M."/>
            <person name="Spormann A.M."/>
            <person name="Op den Camp H."/>
            <person name="Overmann J."/>
            <person name="Amann R."/>
            <person name="Jetten M.S.M."/>
            <person name="Mascher T."/>
            <person name="Medema M.H."/>
            <person name="Devos D.P."/>
            <person name="Kaster A.-K."/>
            <person name="Ovreas L."/>
            <person name="Rohde M."/>
            <person name="Galperin M.Y."/>
            <person name="Jogler C."/>
        </authorList>
    </citation>
    <scope>NUCLEOTIDE SEQUENCE [LARGE SCALE GENOMIC DNA]</scope>
    <source>
        <strain evidence="2 3">HG66A1</strain>
    </source>
</reference>
<evidence type="ECO:0000313" key="3">
    <source>
        <dbReference type="Proteomes" id="UP000320421"/>
    </source>
</evidence>
<dbReference type="Pfam" id="PF07394">
    <property type="entry name" value="DUF1501"/>
    <property type="match status" value="1"/>
</dbReference>
<sequence>MTGNYCSGPVNRREFMRIGSLALSGLSLPQLLSLRSEAAPIRPETSVILLFLHGGPSQLETYDLKPDAPSDYRSLFNPISTNVPGMDLCELFPRQAKIADKFSLVRSLHHDVGIHSDGGIIVLTGKRPSKLDPTSQSKSEHPDFGSVTSVVRGLSTAGTPPYVSIPSKFYMVQPTYLGLQHGPFESTEPSATSYRPPSLKLQAGMDGKHLLERRQLLKQFDQLRSDLDLTGDLHGNDKFRDLAFQMLTSPDAARSFDIDRESDSLRDRYGRNMWGQGCLLARRLAEAGCGVVSLFFNTPKTGQEFTNWDDHILNAGRPGHFAKYMQVRLPYMDQALATLIEDIHERSLDKKIMVVAVGEFGRTPRLSSNSSGTGRNHWPQAYTALFSGGNLKMGQVVGATNSKAEYPTHNPHTPQDMLATIYRHLGIDYSRSLVDHQGRPIPILPHGKPIAGLI</sequence>
<name>A0A517PH66_9PLAN</name>
<dbReference type="Proteomes" id="UP000320421">
    <property type="component" value="Chromosome"/>
</dbReference>
<feature type="region of interest" description="Disordered" evidence="1">
    <location>
        <begin position="127"/>
        <end position="146"/>
    </location>
</feature>